<dbReference type="Proteomes" id="UP001238155">
    <property type="component" value="Chromosome"/>
</dbReference>
<evidence type="ECO:0000313" key="2">
    <source>
        <dbReference type="EMBL" id="WHQ80140.1"/>
    </source>
</evidence>
<keyword evidence="1" id="KW-1133">Transmembrane helix</keyword>
<proteinExistence type="predicted"/>
<name>A0AAJ6FV84_9LACO</name>
<dbReference type="EMBL" id="CP123751">
    <property type="protein sequence ID" value="WHQ80140.1"/>
    <property type="molecule type" value="Genomic_DNA"/>
</dbReference>
<dbReference type="RefSeq" id="WP_010690041.1">
    <property type="nucleotide sequence ID" value="NZ_CABIZJ010000004.1"/>
</dbReference>
<feature type="transmembrane region" description="Helical" evidence="1">
    <location>
        <begin position="9"/>
        <end position="27"/>
    </location>
</feature>
<dbReference type="GeneID" id="61227410"/>
<sequence>MKKHKKRNVVILCSVLVVLGLVAYLALSGNDNGDGFMQGIRDGMREAQNQK</sequence>
<keyword evidence="1" id="KW-0812">Transmembrane</keyword>
<evidence type="ECO:0000313" key="3">
    <source>
        <dbReference type="Proteomes" id="UP001238155"/>
    </source>
</evidence>
<accession>A0AAJ6FV84</accession>
<organism evidence="2 3">
    <name type="scientific">Ligilactobacillus animalis</name>
    <dbReference type="NCBI Taxonomy" id="1605"/>
    <lineage>
        <taxon>Bacteria</taxon>
        <taxon>Bacillati</taxon>
        <taxon>Bacillota</taxon>
        <taxon>Bacilli</taxon>
        <taxon>Lactobacillales</taxon>
        <taxon>Lactobacillaceae</taxon>
        <taxon>Ligilactobacillus</taxon>
    </lineage>
</organism>
<gene>
    <name evidence="2" type="ORF">QFF56_09505</name>
</gene>
<protein>
    <submittedName>
        <fullName evidence="2">Uncharacterized protein</fullName>
    </submittedName>
</protein>
<keyword evidence="1" id="KW-0472">Membrane</keyword>
<evidence type="ECO:0000256" key="1">
    <source>
        <dbReference type="SAM" id="Phobius"/>
    </source>
</evidence>
<reference evidence="2" key="1">
    <citation type="submission" date="2023-04" db="EMBL/GenBank/DDBJ databases">
        <title>Four porcine-derived lactic acid bacteria strains analyses and their evaluation as potential probiotics based on genomics.</title>
        <authorList>
            <person name="Niu D."/>
        </authorList>
    </citation>
    <scope>NUCLEOTIDE SEQUENCE</scope>
    <source>
        <strain evidence="2">ZSB1</strain>
    </source>
</reference>
<dbReference type="AlphaFoldDB" id="A0AAJ6FV84"/>